<dbReference type="GO" id="GO:0004163">
    <property type="term" value="F:diphosphomevalonate decarboxylase activity"/>
    <property type="evidence" value="ECO:0007669"/>
    <property type="project" value="UniProtKB-EC"/>
</dbReference>
<keyword evidence="4" id="KW-0443">Lipid metabolism</keyword>
<dbReference type="EMBL" id="UINC01146225">
    <property type="protein sequence ID" value="SVD36829.1"/>
    <property type="molecule type" value="Genomic_DNA"/>
</dbReference>
<dbReference type="Gene3D" id="3.30.70.890">
    <property type="entry name" value="GHMP kinase, C-terminal domain"/>
    <property type="match status" value="1"/>
</dbReference>
<dbReference type="PANTHER" id="PTHR10977">
    <property type="entry name" value="DIPHOSPHOMEVALONATE DECARBOXYLASE"/>
    <property type="match status" value="1"/>
</dbReference>
<gene>
    <name evidence="7" type="ORF">METZ01_LOCUS389683</name>
</gene>
<proteinExistence type="inferred from homology"/>
<dbReference type="InterPro" id="IPR020568">
    <property type="entry name" value="Ribosomal_Su5_D2-typ_SF"/>
</dbReference>
<dbReference type="InterPro" id="IPR036554">
    <property type="entry name" value="GHMP_kinase_C_sf"/>
</dbReference>
<comment type="similarity">
    <text evidence="1">Belongs to the diphosphomevalonate decarboxylase family.</text>
</comment>
<name>A0A382URE1_9ZZZZ</name>
<evidence type="ECO:0000259" key="6">
    <source>
        <dbReference type="Pfam" id="PF22700"/>
    </source>
</evidence>
<evidence type="ECO:0000256" key="3">
    <source>
        <dbReference type="ARBA" id="ARBA00022516"/>
    </source>
</evidence>
<evidence type="ECO:0000256" key="4">
    <source>
        <dbReference type="ARBA" id="ARBA00023098"/>
    </source>
</evidence>
<dbReference type="InterPro" id="IPR014721">
    <property type="entry name" value="Ribsml_uS5_D2-typ_fold_subgr"/>
</dbReference>
<evidence type="ECO:0000313" key="7">
    <source>
        <dbReference type="EMBL" id="SVD36829.1"/>
    </source>
</evidence>
<dbReference type="InterPro" id="IPR053859">
    <property type="entry name" value="MVD-like_N"/>
</dbReference>
<dbReference type="GO" id="GO:0005829">
    <property type="term" value="C:cytosol"/>
    <property type="evidence" value="ECO:0007669"/>
    <property type="project" value="InterPro"/>
</dbReference>
<dbReference type="InterPro" id="IPR005935">
    <property type="entry name" value="Mev_decarb"/>
</dbReference>
<dbReference type="InterPro" id="IPR029765">
    <property type="entry name" value="Mev_diP_decarb"/>
</dbReference>
<dbReference type="PANTHER" id="PTHR10977:SF3">
    <property type="entry name" value="DIPHOSPHOMEVALONATE DECARBOXYLASE"/>
    <property type="match status" value="1"/>
</dbReference>
<dbReference type="EC" id="4.1.1.33" evidence="2"/>
<dbReference type="Pfam" id="PF22700">
    <property type="entry name" value="MVD-like_N"/>
    <property type="match status" value="1"/>
</dbReference>
<evidence type="ECO:0000256" key="5">
    <source>
        <dbReference type="ARBA" id="ARBA00023239"/>
    </source>
</evidence>
<dbReference type="GO" id="GO:0019287">
    <property type="term" value="P:isopentenyl diphosphate biosynthetic process, mevalonate pathway"/>
    <property type="evidence" value="ECO:0007669"/>
    <property type="project" value="InterPro"/>
</dbReference>
<feature type="domain" description="Diphosphomevalonate decarboxylase-like N-terminal" evidence="6">
    <location>
        <begin position="7"/>
        <end position="160"/>
    </location>
</feature>
<evidence type="ECO:0000256" key="2">
    <source>
        <dbReference type="ARBA" id="ARBA00012296"/>
    </source>
</evidence>
<evidence type="ECO:0000256" key="1">
    <source>
        <dbReference type="ARBA" id="ARBA00008831"/>
    </source>
</evidence>
<dbReference type="Gene3D" id="3.30.230.10">
    <property type="match status" value="1"/>
</dbReference>
<dbReference type="FunFam" id="3.30.230.10:FF:000072">
    <property type="entry name" value="Diphosphomevalonate decarboxylase"/>
    <property type="match status" value="1"/>
</dbReference>
<dbReference type="AlphaFoldDB" id="A0A382URE1"/>
<protein>
    <recommendedName>
        <fullName evidence="2">diphosphomevalonate decarboxylase</fullName>
        <ecNumber evidence="2">4.1.1.33</ecNumber>
    </recommendedName>
</protein>
<dbReference type="PIRSF" id="PIRSF015950">
    <property type="entry name" value="Mev_P_decrbx"/>
    <property type="match status" value="1"/>
</dbReference>
<reference evidence="7" key="1">
    <citation type="submission" date="2018-05" db="EMBL/GenBank/DDBJ databases">
        <authorList>
            <person name="Lanie J.A."/>
            <person name="Ng W.-L."/>
            <person name="Kazmierczak K.M."/>
            <person name="Andrzejewski T.M."/>
            <person name="Davidsen T.M."/>
            <person name="Wayne K.J."/>
            <person name="Tettelin H."/>
            <person name="Glass J.I."/>
            <person name="Rusch D."/>
            <person name="Podicherti R."/>
            <person name="Tsui H.-C.T."/>
            <person name="Winkler M.E."/>
        </authorList>
    </citation>
    <scope>NUCLEOTIDE SEQUENCE</scope>
</reference>
<dbReference type="NCBIfam" id="TIGR01240">
    <property type="entry name" value="mevDPdecarb"/>
    <property type="match status" value="1"/>
</dbReference>
<accession>A0A382URE1</accession>
<dbReference type="SUPFAM" id="SSF54211">
    <property type="entry name" value="Ribosomal protein S5 domain 2-like"/>
    <property type="match status" value="1"/>
</dbReference>
<keyword evidence="5" id="KW-0456">Lyase</keyword>
<keyword evidence="3" id="KW-0444">Lipid biosynthesis</keyword>
<sequence>MRAKAVANANIALIKYWGKREATLKLPDVGSISITLDDLETTTEVSFDASLTEDRFVLNHDAQPHETARVTGYLDLIRSMAGIETRALVESENNFPTGAGLASSASGFAALAMAASHAAGLELSSEELSVLARRGSASAARSLFGGFVEMRRGQLDDGSDAHALPILDQSAWPLGVAVAITSRVRKAIGSTDAMEQSALTSPFYGPWVSNQETDLEAMRRA</sequence>
<feature type="non-terminal residue" evidence="7">
    <location>
        <position position="221"/>
    </location>
</feature>
<organism evidence="7">
    <name type="scientific">marine metagenome</name>
    <dbReference type="NCBI Taxonomy" id="408172"/>
    <lineage>
        <taxon>unclassified sequences</taxon>
        <taxon>metagenomes</taxon>
        <taxon>ecological metagenomes</taxon>
    </lineage>
</organism>